<organism evidence="2">
    <name type="scientific">marine sediment metagenome</name>
    <dbReference type="NCBI Taxonomy" id="412755"/>
    <lineage>
        <taxon>unclassified sequences</taxon>
        <taxon>metagenomes</taxon>
        <taxon>ecological metagenomes</taxon>
    </lineage>
</organism>
<protein>
    <recommendedName>
        <fullName evidence="1">LUD domain-containing protein</fullName>
    </recommendedName>
</protein>
<dbReference type="Gene3D" id="3.40.50.10420">
    <property type="entry name" value="NagB/RpiA/CoA transferase-like"/>
    <property type="match status" value="1"/>
</dbReference>
<dbReference type="EMBL" id="BARW01003823">
    <property type="protein sequence ID" value="GAI71147.1"/>
    <property type="molecule type" value="Genomic_DNA"/>
</dbReference>
<dbReference type="InterPro" id="IPR037171">
    <property type="entry name" value="NagB/RpiA_transferase-like"/>
</dbReference>
<feature type="domain" description="LUD" evidence="1">
    <location>
        <begin position="18"/>
        <end position="210"/>
    </location>
</feature>
<dbReference type="SUPFAM" id="SSF100950">
    <property type="entry name" value="NagB/RpiA/CoA transferase-like"/>
    <property type="match status" value="1"/>
</dbReference>
<proteinExistence type="predicted"/>
<dbReference type="InterPro" id="IPR009501">
    <property type="entry name" value="UCP020269"/>
</dbReference>
<sequence length="216" mass="23565">MVMDKSIFKDIYYKRCQLALTALKANGFEVIYADNANEALDKVMSFIPKRAKVGIGGSVTVRDIGLVEAIEKQSNTIFMDWGKPLELKEKIKVRKEALTSDVYLTSSNAITLQGQLVNIDGTGNRVSAMIFGPKKVIIVAGANKLVDTLDEALARIRSIAGPLNGKRLNLKTPCALTGKCTDCNSPDRMCKVKVILEKKPSLSDITIVLVGENLGY</sequence>
<dbReference type="PANTHER" id="PTHR36179:SF2">
    <property type="entry name" value="LUD DOMAIN-CONTAINING PROTEIN"/>
    <property type="match status" value="1"/>
</dbReference>
<dbReference type="AlphaFoldDB" id="X1QRG6"/>
<evidence type="ECO:0000259" key="1">
    <source>
        <dbReference type="Pfam" id="PF02589"/>
    </source>
</evidence>
<accession>X1QRG6</accession>
<comment type="caution">
    <text evidence="2">The sequence shown here is derived from an EMBL/GenBank/DDBJ whole genome shotgun (WGS) entry which is preliminary data.</text>
</comment>
<dbReference type="Pfam" id="PF02589">
    <property type="entry name" value="LUD_dom"/>
    <property type="match status" value="1"/>
</dbReference>
<reference evidence="2" key="1">
    <citation type="journal article" date="2014" name="Front. Microbiol.">
        <title>High frequency of phylogenetically diverse reductive dehalogenase-homologous genes in deep subseafloor sedimentary metagenomes.</title>
        <authorList>
            <person name="Kawai M."/>
            <person name="Futagami T."/>
            <person name="Toyoda A."/>
            <person name="Takaki Y."/>
            <person name="Nishi S."/>
            <person name="Hori S."/>
            <person name="Arai W."/>
            <person name="Tsubouchi T."/>
            <person name="Morono Y."/>
            <person name="Uchiyama I."/>
            <person name="Ito T."/>
            <person name="Fujiyama A."/>
            <person name="Inagaki F."/>
            <person name="Takami H."/>
        </authorList>
    </citation>
    <scope>NUCLEOTIDE SEQUENCE</scope>
    <source>
        <strain evidence="2">Expedition CK06-06</strain>
    </source>
</reference>
<dbReference type="InterPro" id="IPR003741">
    <property type="entry name" value="LUD_dom"/>
</dbReference>
<name>X1QRG6_9ZZZZ</name>
<evidence type="ECO:0000313" key="2">
    <source>
        <dbReference type="EMBL" id="GAI71147.1"/>
    </source>
</evidence>
<gene>
    <name evidence="2" type="ORF">S12H4_09431</name>
</gene>
<dbReference type="PANTHER" id="PTHR36179">
    <property type="entry name" value="LUD_DOM DOMAIN-CONTAINING PROTEIN"/>
    <property type="match status" value="1"/>
</dbReference>
<dbReference type="InterPro" id="IPR024185">
    <property type="entry name" value="FTHF_cligase-like_sf"/>
</dbReference>
<dbReference type="PIRSF" id="PIRSF020269">
    <property type="entry name" value="DUF1121"/>
    <property type="match status" value="1"/>
</dbReference>